<dbReference type="RefSeq" id="WP_015391209.1">
    <property type="nucleotide sequence ID" value="NC_020291.1"/>
</dbReference>
<dbReference type="PATRIC" id="fig|931276.5.peg.1065"/>
<evidence type="ECO:0000313" key="5">
    <source>
        <dbReference type="Proteomes" id="UP000011728"/>
    </source>
</evidence>
<evidence type="ECO:0000313" key="4">
    <source>
        <dbReference type="EMBL" id="AGF54884.1"/>
    </source>
</evidence>
<dbReference type="Gene3D" id="3.40.109.10">
    <property type="entry name" value="NADH Oxidase"/>
    <property type="match status" value="2"/>
</dbReference>
<name>M1MAB4_9CLOT</name>
<evidence type="ECO:0000256" key="1">
    <source>
        <dbReference type="ARBA" id="ARBA00007118"/>
    </source>
</evidence>
<protein>
    <submittedName>
        <fullName evidence="4">Nitroreductase</fullName>
    </submittedName>
</protein>
<comment type="similarity">
    <text evidence="1">Belongs to the nitroreductase family.</text>
</comment>
<dbReference type="PANTHER" id="PTHR43673:SF10">
    <property type="entry name" value="NADH DEHYDROGENASE_NAD(P)H NITROREDUCTASE XCC3605-RELATED"/>
    <property type="match status" value="1"/>
</dbReference>
<dbReference type="Pfam" id="PF00881">
    <property type="entry name" value="Nitroreductase"/>
    <property type="match status" value="1"/>
</dbReference>
<dbReference type="HOGENOM" id="CLU_070764_7_1_9"/>
<accession>M1MAB4</accession>
<dbReference type="GO" id="GO:0016491">
    <property type="term" value="F:oxidoreductase activity"/>
    <property type="evidence" value="ECO:0007669"/>
    <property type="project" value="UniProtKB-KW"/>
</dbReference>
<feature type="domain" description="Nitroreductase" evidence="3">
    <location>
        <begin position="9"/>
        <end position="156"/>
    </location>
</feature>
<dbReference type="KEGG" id="csr:Cspa_c11080"/>
<evidence type="ECO:0000259" key="3">
    <source>
        <dbReference type="Pfam" id="PF00881"/>
    </source>
</evidence>
<organism evidence="4 5">
    <name type="scientific">Clostridium saccharoperbutylacetonicum N1-4(HMT)</name>
    <dbReference type="NCBI Taxonomy" id="931276"/>
    <lineage>
        <taxon>Bacteria</taxon>
        <taxon>Bacillati</taxon>
        <taxon>Bacillota</taxon>
        <taxon>Clostridia</taxon>
        <taxon>Eubacteriales</taxon>
        <taxon>Clostridiaceae</taxon>
        <taxon>Clostridium</taxon>
    </lineage>
</organism>
<dbReference type="EMBL" id="CP004121">
    <property type="protein sequence ID" value="AGF54884.1"/>
    <property type="molecule type" value="Genomic_DNA"/>
</dbReference>
<proteinExistence type="inferred from homology"/>
<gene>
    <name evidence="4" type="ORF">Cspa_c11080</name>
</gene>
<dbReference type="InterPro" id="IPR000415">
    <property type="entry name" value="Nitroreductase-like"/>
</dbReference>
<dbReference type="AlphaFoldDB" id="M1MAB4"/>
<dbReference type="Proteomes" id="UP000011728">
    <property type="component" value="Chromosome"/>
</dbReference>
<reference evidence="4 5" key="1">
    <citation type="submission" date="2013-02" db="EMBL/GenBank/DDBJ databases">
        <title>Genome sequence of Clostridium saccharoperbutylacetonicum N1-4(HMT).</title>
        <authorList>
            <person name="Poehlein A."/>
            <person name="Daniel R."/>
        </authorList>
    </citation>
    <scope>NUCLEOTIDE SEQUENCE [LARGE SCALE GENOMIC DNA]</scope>
    <source>
        <strain evidence="5">N1-4(HMT)</strain>
    </source>
</reference>
<dbReference type="PANTHER" id="PTHR43673">
    <property type="entry name" value="NAD(P)H NITROREDUCTASE YDGI-RELATED"/>
    <property type="match status" value="1"/>
</dbReference>
<keyword evidence="5" id="KW-1185">Reference proteome</keyword>
<dbReference type="STRING" id="36745.CLSAP_11120"/>
<dbReference type="InterPro" id="IPR029479">
    <property type="entry name" value="Nitroreductase"/>
</dbReference>
<dbReference type="eggNOG" id="COG0778">
    <property type="taxonomic scope" value="Bacteria"/>
</dbReference>
<keyword evidence="2" id="KW-0560">Oxidoreductase</keyword>
<dbReference type="OrthoDB" id="9812105at2"/>
<sequence length="178" mass="20103">MENFFELVSKRQSCRKYLDIAVEKEKLLKCIEAAQAAPSACNSQPWHFIVVNNKELAAKVAPCLQDKIMNKFTTQCQAFIIVIEENGNLTSRAGALMKHQDYRSIDLGIATEHICLAATEQGLGTCILGWFNEKELKKLLNVNAFKRIRLVIAIGYPEDGSVRKKVRKNIDEISTFIE</sequence>
<evidence type="ECO:0000256" key="2">
    <source>
        <dbReference type="ARBA" id="ARBA00023002"/>
    </source>
</evidence>
<dbReference type="SUPFAM" id="SSF55469">
    <property type="entry name" value="FMN-dependent nitroreductase-like"/>
    <property type="match status" value="1"/>
</dbReference>